<keyword evidence="2" id="KW-1185">Reference proteome</keyword>
<dbReference type="STRING" id="381665.SAMN05216554_3353"/>
<dbReference type="Gene3D" id="3.40.960.10">
    <property type="entry name" value="VSR Endonuclease"/>
    <property type="match status" value="1"/>
</dbReference>
<evidence type="ECO:0000313" key="1">
    <source>
        <dbReference type="EMBL" id="SDZ33596.1"/>
    </source>
</evidence>
<evidence type="ECO:0008006" key="3">
    <source>
        <dbReference type="Google" id="ProtNLM"/>
    </source>
</evidence>
<dbReference type="OrthoDB" id="3173471at2"/>
<evidence type="ECO:0000313" key="2">
    <source>
        <dbReference type="Proteomes" id="UP000198891"/>
    </source>
</evidence>
<accession>A0A1H3S6D7</accession>
<gene>
    <name evidence="1" type="ORF">SAMN05216554_3353</name>
</gene>
<organism evidence="1 2">
    <name type="scientific">Herbiconiux ginsengi</name>
    <dbReference type="NCBI Taxonomy" id="381665"/>
    <lineage>
        <taxon>Bacteria</taxon>
        <taxon>Bacillati</taxon>
        <taxon>Actinomycetota</taxon>
        <taxon>Actinomycetes</taxon>
        <taxon>Micrococcales</taxon>
        <taxon>Microbacteriaceae</taxon>
        <taxon>Herbiconiux</taxon>
    </lineage>
</organism>
<name>A0A1H3S6D7_9MICO</name>
<sequence>MSADHCFSHVTAAVIWGCPLPVGMDDGPVHVASRAGASRVRMRGVVGHELSGAHVRVVRREGMLVTDPVTTWLQLAGVLDHRWLVAVGDHFILDPIVQVLDDPRPYVGVDEFARRVGEFAGRHGRFARAALERVRPRVESPRETFLRLELVDAGLPEPLTNHPIYDSFGRRIAIGDLVYPNEKVLVEYDGQQHRTDSRQYQRDIERHDDLLADRWTHIRIGKDSAPRVAVPRTRAALRAAGLEV</sequence>
<dbReference type="EMBL" id="FNPZ01000003">
    <property type="protein sequence ID" value="SDZ33596.1"/>
    <property type="molecule type" value="Genomic_DNA"/>
</dbReference>
<dbReference type="AlphaFoldDB" id="A0A1H3S6D7"/>
<dbReference type="Proteomes" id="UP000198891">
    <property type="component" value="Unassembled WGS sequence"/>
</dbReference>
<proteinExistence type="predicted"/>
<reference evidence="1 2" key="1">
    <citation type="submission" date="2016-10" db="EMBL/GenBank/DDBJ databases">
        <authorList>
            <person name="de Groot N.N."/>
        </authorList>
    </citation>
    <scope>NUCLEOTIDE SEQUENCE [LARGE SCALE GENOMIC DNA]</scope>
    <source>
        <strain evidence="1 2">CGMCC 4.3491</strain>
    </source>
</reference>
<dbReference type="RefSeq" id="WP_139256742.1">
    <property type="nucleotide sequence ID" value="NZ_FNPZ01000003.1"/>
</dbReference>
<protein>
    <recommendedName>
        <fullName evidence="3">DUF559 domain-containing protein</fullName>
    </recommendedName>
</protein>